<dbReference type="EMBL" id="CABVQC010000088">
    <property type="protein sequence ID" value="VWC49267.1"/>
    <property type="molecule type" value="Genomic_DNA"/>
</dbReference>
<keyword evidence="1" id="KW-1133">Transmembrane helix</keyword>
<feature type="transmembrane region" description="Helical" evidence="1">
    <location>
        <begin position="64"/>
        <end position="85"/>
    </location>
</feature>
<feature type="transmembrane region" description="Helical" evidence="1">
    <location>
        <begin position="27"/>
        <end position="52"/>
    </location>
</feature>
<feature type="transmembrane region" description="Helical" evidence="1">
    <location>
        <begin position="216"/>
        <end position="237"/>
    </location>
</feature>
<gene>
    <name evidence="2" type="ORF">BLA13014_07576</name>
</gene>
<evidence type="ECO:0000256" key="1">
    <source>
        <dbReference type="SAM" id="Phobius"/>
    </source>
</evidence>
<organism evidence="2 3">
    <name type="scientific">Burkholderia aenigmatica</name>
    <dbReference type="NCBI Taxonomy" id="2015348"/>
    <lineage>
        <taxon>Bacteria</taxon>
        <taxon>Pseudomonadati</taxon>
        <taxon>Pseudomonadota</taxon>
        <taxon>Betaproteobacteria</taxon>
        <taxon>Burkholderiales</taxon>
        <taxon>Burkholderiaceae</taxon>
        <taxon>Burkholderia</taxon>
        <taxon>Burkholderia cepacia complex</taxon>
    </lineage>
</organism>
<evidence type="ECO:0000313" key="2">
    <source>
        <dbReference type="EMBL" id="VWC49267.1"/>
    </source>
</evidence>
<dbReference type="Proteomes" id="UP000494261">
    <property type="component" value="Unassembled WGS sequence"/>
</dbReference>
<keyword evidence="1" id="KW-0812">Transmembrane</keyword>
<accession>A0A6P2T044</accession>
<name>A0A6P2T044_9BURK</name>
<keyword evidence="1" id="KW-0472">Membrane</keyword>
<reference evidence="2 3" key="1">
    <citation type="submission" date="2019-09" db="EMBL/GenBank/DDBJ databases">
        <authorList>
            <person name="Depoorter E."/>
        </authorList>
    </citation>
    <scope>NUCLEOTIDE SEQUENCE [LARGE SCALE GENOMIC DNA]</scope>
    <source>
        <strain evidence="2">LMG 13014</strain>
    </source>
</reference>
<sequence>MLTQSYPSPPHGSVEQNEHLPAWAYKLLAILIGVVGLAASAVTADFFIIGLLKLEADALARDALIAAGVLMIVAEVLAFTVAALLPRARLASLRRRLMVFGLALLAFEGVTIYATQVALAQAASADAQASHTRIENLRAAIDGQRASAAALRSNAARQSASQYSWVRADGAKSLREAVTIEASISHQAAELSGLQAAQRPTLTGILGQDGLVAYSVARALLISSVGIMMCAASGALLQARRSVKAAPAAHDKDTVAVSPAAPKVPMLLAGGGRYANAFLAPIAVSLAAPALSPPVPSITMPAVAAPRLPAVKTLHAAAPALASDEAPKPMAKRASLQDCGVGQHDGARFVRVRAAILQGKIKPTQRDIWKAVQASQRVAARYLAEMEAAGELKREGKRYAVVGAL</sequence>
<proteinExistence type="predicted"/>
<feature type="transmembrane region" description="Helical" evidence="1">
    <location>
        <begin position="97"/>
        <end position="115"/>
    </location>
</feature>
<protein>
    <submittedName>
        <fullName evidence="2">Uncharacterized protein</fullName>
    </submittedName>
</protein>
<evidence type="ECO:0000313" key="3">
    <source>
        <dbReference type="Proteomes" id="UP000494261"/>
    </source>
</evidence>
<dbReference type="AlphaFoldDB" id="A0A6P2T044"/>